<dbReference type="InterPro" id="IPR011010">
    <property type="entry name" value="DNA_brk_join_enz"/>
</dbReference>
<reference evidence="5 6" key="1">
    <citation type="submission" date="2019-07" db="EMBL/GenBank/DDBJ databases">
        <title>Genomic Encyclopedia of Archaeal and Bacterial Type Strains, Phase II (KMG-II): from individual species to whole genera.</title>
        <authorList>
            <person name="Goeker M."/>
        </authorList>
    </citation>
    <scope>NUCLEOTIDE SEQUENCE [LARGE SCALE GENOMIC DNA]</scope>
    <source>
        <strain evidence="5 6">DSM 17527</strain>
    </source>
</reference>
<organism evidence="5 6">
    <name type="scientific">Aquimarina intermedia</name>
    <dbReference type="NCBI Taxonomy" id="350814"/>
    <lineage>
        <taxon>Bacteria</taxon>
        <taxon>Pseudomonadati</taxon>
        <taxon>Bacteroidota</taxon>
        <taxon>Flavobacteriia</taxon>
        <taxon>Flavobacteriales</taxon>
        <taxon>Flavobacteriaceae</taxon>
        <taxon>Aquimarina</taxon>
    </lineage>
</organism>
<comment type="similarity">
    <text evidence="1">Belongs to the 'phage' integrase family.</text>
</comment>
<dbReference type="Pfam" id="PF17293">
    <property type="entry name" value="Arm-DNA-bind_5"/>
    <property type="match status" value="1"/>
</dbReference>
<dbReference type="PROSITE" id="PS51898">
    <property type="entry name" value="TYR_RECOMBINASE"/>
    <property type="match status" value="1"/>
</dbReference>
<sequence>MFTNCFQIMTLDYTLNDYKKRDGSQAIRLRLIIDRVPQYIATGITIQKKQWNFKKSIICKHPLEDQLNGKLSNFLLEFQSFANQYSDLGSKKIVSLWRDYKKNGLKGKEITFYEFFQRSNNRIRNKGKISTANTRDGHLKKIKGFNENIHYSELTPDFLLRFERYMFDKGNKQNTVASNMSTLKIVVKEALKDGLIDKNPFDTYTIKRVNSNKEILSYSEILKIENLKIERHFIGIIRARDMFLFAFYNAGMRFGDVCRLKWSNIEDSNIVYVMNKSKNLNGSKRNIPLTPKVISILDKYKGMDKTYVFPILKGVDPKDEETIVQKIKVANNAVNRSWRIMCKNHGIKETTFHVSKHSFADYAVQNKIDLLVISKLLGHSRLATTQTYLKDFYQDKQTEALKSMFK</sequence>
<dbReference type="GO" id="GO:0015074">
    <property type="term" value="P:DNA integration"/>
    <property type="evidence" value="ECO:0007669"/>
    <property type="project" value="InterPro"/>
</dbReference>
<dbReference type="Pfam" id="PF13102">
    <property type="entry name" value="Phage_int_SAM_5"/>
    <property type="match status" value="1"/>
</dbReference>
<evidence type="ECO:0000256" key="1">
    <source>
        <dbReference type="ARBA" id="ARBA00008857"/>
    </source>
</evidence>
<dbReference type="AlphaFoldDB" id="A0A5S5BWU4"/>
<dbReference type="InterPro" id="IPR035386">
    <property type="entry name" value="Arm-DNA-bind_5"/>
</dbReference>
<dbReference type="InterPro" id="IPR025269">
    <property type="entry name" value="SAM-like_dom"/>
</dbReference>
<proteinExistence type="inferred from homology"/>
<evidence type="ECO:0000259" key="4">
    <source>
        <dbReference type="PROSITE" id="PS51898"/>
    </source>
</evidence>
<dbReference type="InterPro" id="IPR010998">
    <property type="entry name" value="Integrase_recombinase_N"/>
</dbReference>
<evidence type="ECO:0000313" key="6">
    <source>
        <dbReference type="Proteomes" id="UP000324376"/>
    </source>
</evidence>
<feature type="domain" description="Tyr recombinase" evidence="4">
    <location>
        <begin position="211"/>
        <end position="401"/>
    </location>
</feature>
<dbReference type="GO" id="GO:0006310">
    <property type="term" value="P:DNA recombination"/>
    <property type="evidence" value="ECO:0007669"/>
    <property type="project" value="UniProtKB-KW"/>
</dbReference>
<dbReference type="PANTHER" id="PTHR30349:SF64">
    <property type="entry name" value="PROPHAGE INTEGRASE INTD-RELATED"/>
    <property type="match status" value="1"/>
</dbReference>
<name>A0A5S5BWU4_9FLAO</name>
<dbReference type="PANTHER" id="PTHR30349">
    <property type="entry name" value="PHAGE INTEGRASE-RELATED"/>
    <property type="match status" value="1"/>
</dbReference>
<evidence type="ECO:0000313" key="5">
    <source>
        <dbReference type="EMBL" id="TYP71474.1"/>
    </source>
</evidence>
<protein>
    <submittedName>
        <fullName evidence="5">Site-specific recombinase XerD</fullName>
    </submittedName>
</protein>
<dbReference type="EMBL" id="VNHU01000009">
    <property type="protein sequence ID" value="TYP71474.1"/>
    <property type="molecule type" value="Genomic_DNA"/>
</dbReference>
<dbReference type="InterPro" id="IPR002104">
    <property type="entry name" value="Integrase_catalytic"/>
</dbReference>
<dbReference type="GO" id="GO:0003677">
    <property type="term" value="F:DNA binding"/>
    <property type="evidence" value="ECO:0007669"/>
    <property type="project" value="UniProtKB-KW"/>
</dbReference>
<comment type="caution">
    <text evidence="5">The sequence shown here is derived from an EMBL/GenBank/DDBJ whole genome shotgun (WGS) entry which is preliminary data.</text>
</comment>
<evidence type="ECO:0000256" key="2">
    <source>
        <dbReference type="ARBA" id="ARBA00023125"/>
    </source>
</evidence>
<gene>
    <name evidence="5" type="ORF">BD809_10956</name>
</gene>
<accession>A0A5S5BWU4</accession>
<keyword evidence="6" id="KW-1185">Reference proteome</keyword>
<dbReference type="Proteomes" id="UP000324376">
    <property type="component" value="Unassembled WGS sequence"/>
</dbReference>
<dbReference type="Gene3D" id="1.10.443.10">
    <property type="entry name" value="Intergrase catalytic core"/>
    <property type="match status" value="1"/>
</dbReference>
<evidence type="ECO:0000256" key="3">
    <source>
        <dbReference type="ARBA" id="ARBA00023172"/>
    </source>
</evidence>
<keyword evidence="2" id="KW-0238">DNA-binding</keyword>
<dbReference type="InterPro" id="IPR013762">
    <property type="entry name" value="Integrase-like_cat_sf"/>
</dbReference>
<dbReference type="Pfam" id="PF00589">
    <property type="entry name" value="Phage_integrase"/>
    <property type="match status" value="1"/>
</dbReference>
<keyword evidence="3" id="KW-0233">DNA recombination</keyword>
<dbReference type="InterPro" id="IPR050090">
    <property type="entry name" value="Tyrosine_recombinase_XerCD"/>
</dbReference>
<dbReference type="Gene3D" id="1.10.150.130">
    <property type="match status" value="1"/>
</dbReference>
<dbReference type="SUPFAM" id="SSF56349">
    <property type="entry name" value="DNA breaking-rejoining enzymes"/>
    <property type="match status" value="1"/>
</dbReference>
<dbReference type="CDD" id="cd01185">
    <property type="entry name" value="INTN1_C_like"/>
    <property type="match status" value="1"/>
</dbReference>